<evidence type="ECO:0000256" key="5">
    <source>
        <dbReference type="ARBA" id="ARBA00022989"/>
    </source>
</evidence>
<feature type="transmembrane region" description="Helical" evidence="7">
    <location>
        <begin position="241"/>
        <end position="259"/>
    </location>
</feature>
<feature type="transmembrane region" description="Helical" evidence="7">
    <location>
        <begin position="266"/>
        <end position="283"/>
    </location>
</feature>
<protein>
    <recommendedName>
        <fullName evidence="7">XK-related protein</fullName>
    </recommendedName>
</protein>
<keyword evidence="4 7" id="KW-0812">Transmembrane</keyword>
<keyword evidence="9" id="KW-1185">Reference proteome</keyword>
<feature type="transmembrane region" description="Helical" evidence="7">
    <location>
        <begin position="295"/>
        <end position="313"/>
    </location>
</feature>
<evidence type="ECO:0000256" key="4">
    <source>
        <dbReference type="ARBA" id="ARBA00022692"/>
    </source>
</evidence>
<dbReference type="PANTHER" id="PTHR16024">
    <property type="entry name" value="XK-RELATED PROTEIN"/>
    <property type="match status" value="1"/>
</dbReference>
<feature type="region of interest" description="Disordered" evidence="8">
    <location>
        <begin position="1051"/>
        <end position="1109"/>
    </location>
</feature>
<keyword evidence="3" id="KW-1003">Cell membrane</keyword>
<feature type="transmembrane region" description="Helical" evidence="7">
    <location>
        <begin position="64"/>
        <end position="86"/>
    </location>
</feature>
<feature type="compositionally biased region" description="Low complexity" evidence="8">
    <location>
        <begin position="1068"/>
        <end position="1082"/>
    </location>
</feature>
<comment type="subcellular location">
    <subcellularLocation>
        <location evidence="1">Cell membrane</location>
        <topology evidence="1">Multi-pass membrane protein</topology>
    </subcellularLocation>
    <subcellularLocation>
        <location evidence="7">Membrane</location>
        <topology evidence="7">Multi-pass membrane protein</topology>
    </subcellularLocation>
</comment>
<feature type="transmembrane region" description="Helical" evidence="7">
    <location>
        <begin position="29"/>
        <end position="52"/>
    </location>
</feature>
<gene>
    <name evidence="10" type="primary">LOC114243318</name>
</gene>
<dbReference type="Proteomes" id="UP000504629">
    <property type="component" value="Unplaced"/>
</dbReference>
<keyword evidence="6 7" id="KW-0472">Membrane</keyword>
<evidence type="ECO:0000256" key="3">
    <source>
        <dbReference type="ARBA" id="ARBA00022475"/>
    </source>
</evidence>
<keyword evidence="5 7" id="KW-1133">Transmembrane helix</keyword>
<name>A0A6J2JLS8_BOMMA</name>
<dbReference type="InterPro" id="IPR050895">
    <property type="entry name" value="XK-related_scramblase"/>
</dbReference>
<dbReference type="AlphaFoldDB" id="A0A6J2JLS8"/>
<evidence type="ECO:0000256" key="7">
    <source>
        <dbReference type="RuleBase" id="RU910716"/>
    </source>
</evidence>
<evidence type="ECO:0000256" key="1">
    <source>
        <dbReference type="ARBA" id="ARBA00004651"/>
    </source>
</evidence>
<feature type="transmembrane region" description="Helical" evidence="7">
    <location>
        <begin position="140"/>
        <end position="163"/>
    </location>
</feature>
<evidence type="ECO:0000313" key="9">
    <source>
        <dbReference type="Proteomes" id="UP000504629"/>
    </source>
</evidence>
<reference evidence="10" key="1">
    <citation type="submission" date="2025-08" db="UniProtKB">
        <authorList>
            <consortium name="RefSeq"/>
        </authorList>
    </citation>
    <scope>IDENTIFICATION</scope>
    <source>
        <tissue evidence="10">Silk gland</tissue>
    </source>
</reference>
<evidence type="ECO:0000256" key="2">
    <source>
        <dbReference type="ARBA" id="ARBA00008789"/>
    </source>
</evidence>
<feature type="region of interest" description="Disordered" evidence="8">
    <location>
        <begin position="979"/>
        <end position="1007"/>
    </location>
</feature>
<feature type="transmembrane region" description="Helical" evidence="7">
    <location>
        <begin position="213"/>
        <end position="235"/>
    </location>
</feature>
<dbReference type="GO" id="GO:0005886">
    <property type="term" value="C:plasma membrane"/>
    <property type="evidence" value="ECO:0007669"/>
    <property type="project" value="UniProtKB-SubCell"/>
</dbReference>
<feature type="compositionally biased region" description="Low complexity" evidence="8">
    <location>
        <begin position="980"/>
        <end position="999"/>
    </location>
</feature>
<feature type="transmembrane region" description="Helical" evidence="7">
    <location>
        <begin position="169"/>
        <end position="192"/>
    </location>
</feature>
<dbReference type="PANTHER" id="PTHR16024:SF28">
    <property type="entry name" value="XK-RELATED PROTEIN"/>
    <property type="match status" value="1"/>
</dbReference>
<dbReference type="Pfam" id="PF09815">
    <property type="entry name" value="XK-related"/>
    <property type="match status" value="1"/>
</dbReference>
<evidence type="ECO:0000256" key="8">
    <source>
        <dbReference type="SAM" id="MobiDB-lite"/>
    </source>
</evidence>
<proteinExistence type="inferred from homology"/>
<feature type="compositionally biased region" description="Basic and acidic residues" evidence="8">
    <location>
        <begin position="1052"/>
        <end position="1063"/>
    </location>
</feature>
<dbReference type="GeneID" id="114243318"/>
<organism evidence="9 10">
    <name type="scientific">Bombyx mandarina</name>
    <name type="common">Wild silk moth</name>
    <name type="synonym">Wild silkworm</name>
    <dbReference type="NCBI Taxonomy" id="7092"/>
    <lineage>
        <taxon>Eukaryota</taxon>
        <taxon>Metazoa</taxon>
        <taxon>Ecdysozoa</taxon>
        <taxon>Arthropoda</taxon>
        <taxon>Hexapoda</taxon>
        <taxon>Insecta</taxon>
        <taxon>Pterygota</taxon>
        <taxon>Neoptera</taxon>
        <taxon>Endopterygota</taxon>
        <taxon>Lepidoptera</taxon>
        <taxon>Glossata</taxon>
        <taxon>Ditrysia</taxon>
        <taxon>Bombycoidea</taxon>
        <taxon>Bombycidae</taxon>
        <taxon>Bombycinae</taxon>
        <taxon>Bombyx</taxon>
    </lineage>
</organism>
<dbReference type="RefSeq" id="XP_028030591.1">
    <property type="nucleotide sequence ID" value="XM_028174790.1"/>
</dbReference>
<dbReference type="InterPro" id="IPR018629">
    <property type="entry name" value="XK-rel"/>
</dbReference>
<feature type="transmembrane region" description="Helical" evidence="7">
    <location>
        <begin position="98"/>
        <end position="119"/>
    </location>
</feature>
<evidence type="ECO:0000313" key="10">
    <source>
        <dbReference type="RefSeq" id="XP_028030591.1"/>
    </source>
</evidence>
<accession>A0A6J2JLS8</accession>
<evidence type="ECO:0000256" key="6">
    <source>
        <dbReference type="ARBA" id="ARBA00023136"/>
    </source>
</evidence>
<comment type="similarity">
    <text evidence="2 7">Belongs to the XK family.</text>
</comment>
<sequence length="1109" mass="125846">MAEVCKTSSGTTENKLSNTDVYQDENFCLFNVLCVFISLVSILADVTTDIIVFAEYFKNDRLEWAAGTIILIIIPNIIINVFSLRWLITDNKSNVTHWISHIFLVGLLERYFIFIRKVFGCKNLEAMKTNKLISQRNDLSLLHFIYIFTGTAPQIILQLYAIVVLDENYYTKVFSLSASMSSVVWGCSTYIYNEAAFLKLQFEWKSLGLRLTWFFGMLISRISGILLFTIVFGVWTLLPLSLHWTAMIFWIIIQKTSFCSNKLEETFYNVVMGFVYCFCYVNLHEGQTKYRLLTFYTLMITQNFGSLLLYLLISPHDKQRKLWSVIGIVCIIFGVFIGICAMIFYYRFYHPKGPLLWKRKQSDIELNNKAVIQNPGTEENKTVVNLNPIRSFKHSLHRNQNGAPYSIESTLEQHPKKEIENADKNFLLDQWIAKIGVPTLSSGSFGNNGCDASGIEIYSVENTPQTLKQDNQGQNISNKINCKHKKILICSPTELTLKLSAGENIESNIDEITSSNLNSNKRRAICSSDDLSDDLTNMNFDVCAIVNEDIMKILKNDQCSEISHDTDSSNKKTSSDSIDMDLDLSFSDINSSDINTFNENIVQKLCLSALKNIKVGNQDADIENIQRIALDILKEMYAKKGKKSNANPDFFTKSRELDTPTEILSVHDYENICAVNIAREAWGLRSWKGYCDIENWRHDGSVVRDRRRDTLTSASSEISSCISQELKNAILAAPPFPKKTHTYSNVFVKFDKGSQDDYANSTICTDDSFSVVDANKDAIHLEPIMEELDDLTDMDITNKKRLNSESSLVATIDEIRKSTVTNSPRNLYHRGDHLGDHLWDSPQPTASNLDPILSEALWKEPSKFHPSNIMEALAEKENDKNISQNPSYDTNRKTLNVTDTNNSKHDTLRMKIENNFNNHSTNYTRSKMKNLKAPPDPDVSNKNIDLLWQLVSGNATTANGSNDYVSMNRMSTSLQSLIQKDVSASESNKSSSPKLSNVKKQTKTKPRRKFSILREKFEMKTHLNSDEENLCNTSESTSKTLDVMSSKNNYRSSDKVTTIEKEPSTYWPGTSPTGSTSSNNSNCAKEKRSLFMKQVLSPSKSNTKMKHKG</sequence>
<dbReference type="OrthoDB" id="6356248at2759"/>
<feature type="transmembrane region" description="Helical" evidence="7">
    <location>
        <begin position="325"/>
        <end position="346"/>
    </location>
</feature>